<keyword evidence="2" id="KW-0812">Transmembrane</keyword>
<keyword evidence="4" id="KW-0472">Membrane</keyword>
<keyword evidence="3" id="KW-1133">Transmembrane helix</keyword>
<evidence type="ECO:0000256" key="1">
    <source>
        <dbReference type="ARBA" id="ARBA00004479"/>
    </source>
</evidence>
<organism evidence="8 9">
    <name type="scientific">Euphydryas editha</name>
    <name type="common">Edith's checkerspot</name>
    <dbReference type="NCBI Taxonomy" id="104508"/>
    <lineage>
        <taxon>Eukaryota</taxon>
        <taxon>Metazoa</taxon>
        <taxon>Ecdysozoa</taxon>
        <taxon>Arthropoda</taxon>
        <taxon>Hexapoda</taxon>
        <taxon>Insecta</taxon>
        <taxon>Pterygota</taxon>
        <taxon>Neoptera</taxon>
        <taxon>Endopterygota</taxon>
        <taxon>Lepidoptera</taxon>
        <taxon>Glossata</taxon>
        <taxon>Ditrysia</taxon>
        <taxon>Papilionoidea</taxon>
        <taxon>Nymphalidae</taxon>
        <taxon>Nymphalinae</taxon>
        <taxon>Euphydryas</taxon>
    </lineage>
</organism>
<sequence>MTGVGVGVGVGVGCTGTCERRRHLPDQSTPLLSGVAPLGSPQASMGSLQHHPSHPPPAPCGAAQCPLGGACAAGGGASASDVYASAASARERGHYVAYEPLGHYTHRDSLSSEAGVGGAGGVGGQVPSGAGSLQRRAGCGPLHSFTLPDTASDHSTPSHSKAGSVRETSPYKKSASSSPGHIPNRLQLGGSVSHRPEELEPLTPSRSTERLHREMQNLEGLMKDLSAITQNQFHC</sequence>
<proteinExistence type="predicted"/>
<evidence type="ECO:0000256" key="3">
    <source>
        <dbReference type="ARBA" id="ARBA00022989"/>
    </source>
</evidence>
<accession>A0AAU9T8E4</accession>
<name>A0AAU9T8E4_EUPED</name>
<feature type="compositionally biased region" description="Polar residues" evidence="6">
    <location>
        <begin position="147"/>
        <end position="161"/>
    </location>
</feature>
<dbReference type="Proteomes" id="UP001153954">
    <property type="component" value="Unassembled WGS sequence"/>
</dbReference>
<evidence type="ECO:0000256" key="6">
    <source>
        <dbReference type="SAM" id="MobiDB-lite"/>
    </source>
</evidence>
<evidence type="ECO:0000313" key="9">
    <source>
        <dbReference type="Proteomes" id="UP001153954"/>
    </source>
</evidence>
<dbReference type="GO" id="GO:0016020">
    <property type="term" value="C:membrane"/>
    <property type="evidence" value="ECO:0007669"/>
    <property type="project" value="UniProtKB-SubCell"/>
</dbReference>
<evidence type="ECO:0000313" key="8">
    <source>
        <dbReference type="EMBL" id="CAH2083884.1"/>
    </source>
</evidence>
<keyword evidence="5" id="KW-0325">Glycoprotein</keyword>
<protein>
    <recommendedName>
        <fullName evidence="7">Neogenin C-terminal domain-containing protein</fullName>
    </recommendedName>
</protein>
<reference evidence="8" key="1">
    <citation type="submission" date="2022-03" db="EMBL/GenBank/DDBJ databases">
        <authorList>
            <person name="Tunstrom K."/>
        </authorList>
    </citation>
    <scope>NUCLEOTIDE SEQUENCE</scope>
</reference>
<comment type="caution">
    <text evidence="8">The sequence shown here is derived from an EMBL/GenBank/DDBJ whole genome shotgun (WGS) entry which is preliminary data.</text>
</comment>
<feature type="domain" description="Neogenin C-terminal" evidence="7">
    <location>
        <begin position="139"/>
        <end position="230"/>
    </location>
</feature>
<feature type="compositionally biased region" description="Gly residues" evidence="6">
    <location>
        <begin position="115"/>
        <end position="126"/>
    </location>
</feature>
<feature type="region of interest" description="Disordered" evidence="6">
    <location>
        <begin position="115"/>
        <end position="210"/>
    </location>
</feature>
<feature type="region of interest" description="Disordered" evidence="6">
    <location>
        <begin position="21"/>
        <end position="57"/>
    </location>
</feature>
<dbReference type="Pfam" id="PF06583">
    <property type="entry name" value="Neogenin_C"/>
    <property type="match status" value="1"/>
</dbReference>
<evidence type="ECO:0000259" key="7">
    <source>
        <dbReference type="Pfam" id="PF06583"/>
    </source>
</evidence>
<dbReference type="EMBL" id="CAKOGL010000002">
    <property type="protein sequence ID" value="CAH2083884.1"/>
    <property type="molecule type" value="Genomic_DNA"/>
</dbReference>
<keyword evidence="9" id="KW-1185">Reference proteome</keyword>
<dbReference type="AlphaFoldDB" id="A0AAU9T8E4"/>
<evidence type="ECO:0000256" key="4">
    <source>
        <dbReference type="ARBA" id="ARBA00023136"/>
    </source>
</evidence>
<comment type="subcellular location">
    <subcellularLocation>
        <location evidence="1">Membrane</location>
        <topology evidence="1">Single-pass type I membrane protein</topology>
    </subcellularLocation>
</comment>
<evidence type="ECO:0000256" key="2">
    <source>
        <dbReference type="ARBA" id="ARBA00022692"/>
    </source>
</evidence>
<dbReference type="InterPro" id="IPR010560">
    <property type="entry name" value="Neogenin_C"/>
</dbReference>
<evidence type="ECO:0000256" key="5">
    <source>
        <dbReference type="ARBA" id="ARBA00023180"/>
    </source>
</evidence>
<gene>
    <name evidence="8" type="ORF">EEDITHA_LOCUS505</name>
</gene>